<feature type="compositionally biased region" description="Polar residues" evidence="2">
    <location>
        <begin position="312"/>
        <end position="322"/>
    </location>
</feature>
<evidence type="ECO:0008006" key="5">
    <source>
        <dbReference type="Google" id="ProtNLM"/>
    </source>
</evidence>
<dbReference type="FunCoup" id="A0A200Q5T7">
    <property type="interactions" value="542"/>
</dbReference>
<feature type="coiled-coil region" evidence="1">
    <location>
        <begin position="664"/>
        <end position="726"/>
    </location>
</feature>
<evidence type="ECO:0000313" key="3">
    <source>
        <dbReference type="EMBL" id="OVA05849.1"/>
    </source>
</evidence>
<dbReference type="InParanoid" id="A0A200Q5T7"/>
<dbReference type="AlphaFoldDB" id="A0A200Q5T7"/>
<gene>
    <name evidence="3" type="ORF">BVC80_8409g2</name>
</gene>
<sequence>MENSGVFEGSGAPDAVVASFSYGSIQPSFSLKGSANLGDDLLDDLDSYLEDINDRLTISRMVNDSVIKGMVNAVTEEATERINLKEKEVALLKERLHFYESGIDKFEEPKFSCFSDTLEEQDDTQGYLGNLKIEAEEQFRKLRKDIEDIKGCSLIARVNSRSDLGGQSGTLQGKGSEKWVEIDKSLSDLKNIIMKVCDRVDSMVYLSKTSLCEWRQEREFQEELEAIVIQNSIRSLHDQFEAKLWEQKAQICGSQSINQLAKINELSSLRDELDAISKSLSSSETGMLLSQGSYDSEDTKRKDHFHRKVLSNHISAPSSLTEGNGKHESNRTTLETMDSAQLKHMSKDELINYFKTEMTKMKRNNESVVQDITEKYFSLKREFLKERDPSSPLRKDKEFDSLRKKIPEVILKLDDILMESEKLPVVYDNAENLCGLKGRLDTLLSENRRLKDSLSNKRREVKSLSAQVSDAANKMSHHSLAEANLLKQIRKLKCDIEDTKIEISVREEIHKCILRDMIGKIKWHVEDSRMESVAVREICEIVLREALMDPKATIEWGVEDSDMESITMQEMCGIIFREAIKDAEATINMMKMEYEKEHERRVSLEASLLESEKTLSLEIKEKEWLKQEMLLISASMEEKEKLALEAGSTLMKEKEHFDLICQELNRLRDQVSQQERLISESSMESNLINSKLEAASDQMRLYDEQISKLDQKLKLAMKDLKLANEETKLLHDIIQEKQNVILSLEGKEMEHKKQIESIITTVQRLSKTAADFERRAVEDVEKNNLRLDNLNFHCNPLLQKVNLFRKMETMYKQKLERRYSDLQKAEAEVDLLGDEVDALLSLLEKIYVALDHYSSILQHYPGVDKPGIAEICTCLTSRFARHILANLIQVWSGLNVPQARLRLSSTDCGWVGPSIGLGLDDLKLGLDFS</sequence>
<reference evidence="3 4" key="1">
    <citation type="journal article" date="2017" name="Mol. Plant">
        <title>The Genome of Medicinal Plant Macleaya cordata Provides New Insights into Benzylisoquinoline Alkaloids Metabolism.</title>
        <authorList>
            <person name="Liu X."/>
            <person name="Liu Y."/>
            <person name="Huang P."/>
            <person name="Ma Y."/>
            <person name="Qing Z."/>
            <person name="Tang Q."/>
            <person name="Cao H."/>
            <person name="Cheng P."/>
            <person name="Zheng Y."/>
            <person name="Yuan Z."/>
            <person name="Zhou Y."/>
            <person name="Liu J."/>
            <person name="Tang Z."/>
            <person name="Zhuo Y."/>
            <person name="Zhang Y."/>
            <person name="Yu L."/>
            <person name="Huang J."/>
            <person name="Yang P."/>
            <person name="Peng Q."/>
            <person name="Zhang J."/>
            <person name="Jiang W."/>
            <person name="Zhang Z."/>
            <person name="Lin K."/>
            <person name="Ro D.K."/>
            <person name="Chen X."/>
            <person name="Xiong X."/>
            <person name="Shang Y."/>
            <person name="Huang S."/>
            <person name="Zeng J."/>
        </authorList>
    </citation>
    <scope>NUCLEOTIDE SEQUENCE [LARGE SCALE GENOMIC DNA]</scope>
    <source>
        <strain evidence="4">cv. BLH2017</strain>
        <tissue evidence="3">Root</tissue>
    </source>
</reference>
<dbReference type="OrthoDB" id="619142at2759"/>
<feature type="coiled-coil region" evidence="1">
    <location>
        <begin position="440"/>
        <end position="502"/>
    </location>
</feature>
<organism evidence="3 4">
    <name type="scientific">Macleaya cordata</name>
    <name type="common">Five-seeded plume-poppy</name>
    <name type="synonym">Bocconia cordata</name>
    <dbReference type="NCBI Taxonomy" id="56857"/>
    <lineage>
        <taxon>Eukaryota</taxon>
        <taxon>Viridiplantae</taxon>
        <taxon>Streptophyta</taxon>
        <taxon>Embryophyta</taxon>
        <taxon>Tracheophyta</taxon>
        <taxon>Spermatophyta</taxon>
        <taxon>Magnoliopsida</taxon>
        <taxon>Ranunculales</taxon>
        <taxon>Papaveraceae</taxon>
        <taxon>Papaveroideae</taxon>
        <taxon>Macleaya</taxon>
    </lineage>
</organism>
<feature type="region of interest" description="Disordered" evidence="2">
    <location>
        <begin position="312"/>
        <end position="332"/>
    </location>
</feature>
<accession>A0A200Q5T7</accession>
<dbReference type="PANTHER" id="PTHR33883:SF10">
    <property type="entry name" value="WPP DOMAIN-ASSOCIATED PROTEIN"/>
    <property type="match status" value="1"/>
</dbReference>
<keyword evidence="4" id="KW-1185">Reference proteome</keyword>
<proteinExistence type="predicted"/>
<evidence type="ECO:0000256" key="2">
    <source>
        <dbReference type="SAM" id="MobiDB-lite"/>
    </source>
</evidence>
<dbReference type="EMBL" id="MVGT01002994">
    <property type="protein sequence ID" value="OVA05849.1"/>
    <property type="molecule type" value="Genomic_DNA"/>
</dbReference>
<dbReference type="OMA" id="LIMQEIC"/>
<dbReference type="PANTHER" id="PTHR33883">
    <property type="entry name" value="WPP DOMAIN-ASSOCIATED PROTEIN"/>
    <property type="match status" value="1"/>
</dbReference>
<name>A0A200Q5T7_MACCD</name>
<dbReference type="InterPro" id="IPR037490">
    <property type="entry name" value="WAP"/>
</dbReference>
<protein>
    <recommendedName>
        <fullName evidence="5">WPP domain-associated protein</fullName>
    </recommendedName>
</protein>
<keyword evidence="1" id="KW-0175">Coiled coil</keyword>
<dbReference type="STRING" id="56857.A0A200Q5T7"/>
<comment type="caution">
    <text evidence="3">The sequence shown here is derived from an EMBL/GenBank/DDBJ whole genome shotgun (WGS) entry which is preliminary data.</text>
</comment>
<evidence type="ECO:0000313" key="4">
    <source>
        <dbReference type="Proteomes" id="UP000195402"/>
    </source>
</evidence>
<evidence type="ECO:0000256" key="1">
    <source>
        <dbReference type="SAM" id="Coils"/>
    </source>
</evidence>
<dbReference type="Proteomes" id="UP000195402">
    <property type="component" value="Unassembled WGS sequence"/>
</dbReference>